<keyword evidence="3" id="KW-1185">Reference proteome</keyword>
<accession>A0AAV0VDX6</accession>
<dbReference type="Proteomes" id="UP001162029">
    <property type="component" value="Unassembled WGS sequence"/>
</dbReference>
<name>A0AAV0VDX6_9STRA</name>
<gene>
    <name evidence="2" type="ORF">PDE001_LOCUS12289</name>
</gene>
<comment type="caution">
    <text evidence="2">The sequence shown here is derived from an EMBL/GenBank/DDBJ whole genome shotgun (WGS) entry which is preliminary data.</text>
</comment>
<proteinExistence type="predicted"/>
<evidence type="ECO:0000313" key="2">
    <source>
        <dbReference type="EMBL" id="CAI5747382.1"/>
    </source>
</evidence>
<organism evidence="2 3">
    <name type="scientific">Peronospora destructor</name>
    <dbReference type="NCBI Taxonomy" id="86335"/>
    <lineage>
        <taxon>Eukaryota</taxon>
        <taxon>Sar</taxon>
        <taxon>Stramenopiles</taxon>
        <taxon>Oomycota</taxon>
        <taxon>Peronosporomycetes</taxon>
        <taxon>Peronosporales</taxon>
        <taxon>Peronosporaceae</taxon>
        <taxon>Peronospora</taxon>
    </lineage>
</organism>
<evidence type="ECO:0000256" key="1">
    <source>
        <dbReference type="SAM" id="MobiDB-lite"/>
    </source>
</evidence>
<reference evidence="2" key="1">
    <citation type="submission" date="2022-12" db="EMBL/GenBank/DDBJ databases">
        <authorList>
            <person name="Webb A."/>
        </authorList>
    </citation>
    <scope>NUCLEOTIDE SEQUENCE</scope>
    <source>
        <strain evidence="2">Pd1</strain>
    </source>
</reference>
<protein>
    <submittedName>
        <fullName evidence="2">Uncharacterized protein</fullName>
    </submittedName>
</protein>
<dbReference type="EMBL" id="CANTFM010002689">
    <property type="protein sequence ID" value="CAI5747382.1"/>
    <property type="molecule type" value="Genomic_DNA"/>
</dbReference>
<dbReference type="AlphaFoldDB" id="A0AAV0VDX6"/>
<evidence type="ECO:0000313" key="3">
    <source>
        <dbReference type="Proteomes" id="UP001162029"/>
    </source>
</evidence>
<feature type="region of interest" description="Disordered" evidence="1">
    <location>
        <begin position="28"/>
        <end position="47"/>
    </location>
</feature>
<sequence>MEISTNVKTLIDLFELMARASAVSSAPRSRSVSKFKKTTQPKADNSPVKKTIEHMITNCSRTQSEFGQMIQNAEKAVEPAEELSREKEEALFGTSMKAALYKRLTVHTSDKYDTTALDYYDSTFCSMVPRSPSYSTTSMCSLDSLLSSQDLLLPQLLQRPVPKSTSLLFKSARGAVGSSRPVKTLSNSSSSPRYMNYASSPRYSATKAWNIERRRQLEEHNCSLAADKAKLLIAKLHTRHIRRSSRVERNKCSRDCMISRRTSTQQN</sequence>